<evidence type="ECO:0000256" key="2">
    <source>
        <dbReference type="ARBA" id="ARBA00022679"/>
    </source>
</evidence>
<dbReference type="InterPro" id="IPR053943">
    <property type="entry name" value="RlmKL-like_Mtase_CS"/>
</dbReference>
<dbReference type="GO" id="GO:0070043">
    <property type="term" value="F:rRNA (guanine-N7-)-methyltransferase activity"/>
    <property type="evidence" value="ECO:0007669"/>
    <property type="project" value="TreeGrafter"/>
</dbReference>
<dbReference type="RefSeq" id="WP_074933190.1">
    <property type="nucleotide sequence ID" value="NZ_FORI01000010.1"/>
</dbReference>
<evidence type="ECO:0000313" key="6">
    <source>
        <dbReference type="EMBL" id="SFI99998.1"/>
    </source>
</evidence>
<dbReference type="GO" id="GO:0008990">
    <property type="term" value="F:rRNA (guanine-N2-)-methyltransferase activity"/>
    <property type="evidence" value="ECO:0007669"/>
    <property type="project" value="TreeGrafter"/>
</dbReference>
<dbReference type="PANTHER" id="PTHR47313:SF1">
    <property type="entry name" value="RIBOSOMAL RNA LARGE SUBUNIT METHYLTRANSFERASE K_L"/>
    <property type="match status" value="1"/>
</dbReference>
<keyword evidence="2" id="KW-0808">Transferase</keyword>
<dbReference type="InterPro" id="IPR029063">
    <property type="entry name" value="SAM-dependent_MTases_sf"/>
</dbReference>
<evidence type="ECO:0000259" key="4">
    <source>
        <dbReference type="Pfam" id="PF02926"/>
    </source>
</evidence>
<dbReference type="InterPro" id="IPR004114">
    <property type="entry name" value="THUMP_dom"/>
</dbReference>
<evidence type="ECO:0000313" key="7">
    <source>
        <dbReference type="Proteomes" id="UP000182737"/>
    </source>
</evidence>
<dbReference type="OrthoDB" id="9809404at2"/>
<dbReference type="PROSITE" id="PS01261">
    <property type="entry name" value="UPF0020"/>
    <property type="match status" value="1"/>
</dbReference>
<feature type="domain" description="Ribosomal RNA large subunit methyltransferase K/L-like methyltransferase" evidence="3">
    <location>
        <begin position="162"/>
        <end position="378"/>
    </location>
</feature>
<dbReference type="Pfam" id="PF02926">
    <property type="entry name" value="THUMP"/>
    <property type="match status" value="1"/>
</dbReference>
<protein>
    <submittedName>
        <fullName evidence="6">Putative N6-adenine-specific DNA methylase</fullName>
    </submittedName>
</protein>
<gene>
    <name evidence="6" type="ORF">SAMN04487775_11085</name>
</gene>
<evidence type="ECO:0000256" key="1">
    <source>
        <dbReference type="ARBA" id="ARBA00022603"/>
    </source>
</evidence>
<dbReference type="AlphaFoldDB" id="A0A1I3MSK5"/>
<dbReference type="InterPro" id="IPR000241">
    <property type="entry name" value="RlmKL-like_Mtase"/>
</dbReference>
<dbReference type="Pfam" id="PF01170">
    <property type="entry name" value="UPF0020"/>
    <property type="match status" value="1"/>
</dbReference>
<keyword evidence="1 6" id="KW-0489">Methyltransferase</keyword>
<dbReference type="Proteomes" id="UP000182737">
    <property type="component" value="Unassembled WGS sequence"/>
</dbReference>
<keyword evidence="7" id="KW-1185">Reference proteome</keyword>
<dbReference type="Gene3D" id="3.30.2130.30">
    <property type="match status" value="1"/>
</dbReference>
<reference evidence="7" key="1">
    <citation type="submission" date="2016-10" db="EMBL/GenBank/DDBJ databases">
        <authorList>
            <person name="Varghese N."/>
            <person name="Submissions S."/>
        </authorList>
    </citation>
    <scope>NUCLEOTIDE SEQUENCE [LARGE SCALE GENOMIC DNA]</scope>
    <source>
        <strain evidence="7">XBD1002</strain>
    </source>
</reference>
<accession>A0A1I3MSK5</accession>
<dbReference type="PROSITE" id="PS00092">
    <property type="entry name" value="N6_MTASE"/>
    <property type="match status" value="1"/>
</dbReference>
<evidence type="ECO:0000259" key="5">
    <source>
        <dbReference type="Pfam" id="PF22020"/>
    </source>
</evidence>
<evidence type="ECO:0000259" key="3">
    <source>
        <dbReference type="Pfam" id="PF01170"/>
    </source>
</evidence>
<dbReference type="Gene3D" id="3.40.50.150">
    <property type="entry name" value="Vaccinia Virus protein VP39"/>
    <property type="match status" value="1"/>
</dbReference>
<dbReference type="InterPro" id="IPR002052">
    <property type="entry name" value="DNA_methylase_N6_adenine_CS"/>
</dbReference>
<organism evidence="6 7">
    <name type="scientific">Treponema bryantii</name>
    <dbReference type="NCBI Taxonomy" id="163"/>
    <lineage>
        <taxon>Bacteria</taxon>
        <taxon>Pseudomonadati</taxon>
        <taxon>Spirochaetota</taxon>
        <taxon>Spirochaetia</taxon>
        <taxon>Spirochaetales</taxon>
        <taxon>Treponemataceae</taxon>
        <taxon>Treponema</taxon>
    </lineage>
</organism>
<feature type="domain" description="THUMP" evidence="4">
    <location>
        <begin position="68"/>
        <end position="153"/>
    </location>
</feature>
<dbReference type="Pfam" id="PF22020">
    <property type="entry name" value="RlmL_1st"/>
    <property type="match status" value="1"/>
</dbReference>
<dbReference type="CDD" id="cd11715">
    <property type="entry name" value="THUMP_AdoMetMT"/>
    <property type="match status" value="1"/>
</dbReference>
<name>A0A1I3MSK5_9SPIR</name>
<dbReference type="SUPFAM" id="SSF53335">
    <property type="entry name" value="S-adenosyl-L-methionine-dependent methyltransferases"/>
    <property type="match status" value="1"/>
</dbReference>
<dbReference type="GO" id="GO:0003723">
    <property type="term" value="F:RNA binding"/>
    <property type="evidence" value="ECO:0007669"/>
    <property type="project" value="InterPro"/>
</dbReference>
<dbReference type="EMBL" id="FORI01000010">
    <property type="protein sequence ID" value="SFI99998.1"/>
    <property type="molecule type" value="Genomic_DNA"/>
</dbReference>
<sequence length="385" mass="43191">MNTLVALCAVGAERILGNEIKHLGYKLNGNAPGRVSFFGDDDALFKANLCLRTADRVYLQLAEYDAFDFDALYDGTYAVNWQDFLRKDSRIIVDKVRSYKSKLNSEHSIQGIVHKAIYSKLGDVWHMSSMPETGEESNVRVYIDENKVLVLLDLSGLPLHKRGYRVDGGVAPLRETTAAVLLQEMMWRRKTPLHDPFCGSGTIAIEATLYAFNVAPGFGRRFAVENLPFFNAERAQEIKNEEASKIRTDVEVRITGSDIDNAAVERSKKNAEYACVMAGRALKSIDISAHIPRPDFIQSDFADLAAPYDQGLLLCNPPYGERLGDADQARELYKKMGSLWTDFAGWDIGVITSNEEFQDNFGHKTSAIKKLKAGNLDTSFYMYRR</sequence>
<dbReference type="InterPro" id="IPR054170">
    <property type="entry name" value="RlmL_1st"/>
</dbReference>
<feature type="domain" description="RlmL ferredoxin-like" evidence="5">
    <location>
        <begin position="3"/>
        <end position="58"/>
    </location>
</feature>
<dbReference type="PANTHER" id="PTHR47313">
    <property type="entry name" value="RIBOSOMAL RNA LARGE SUBUNIT METHYLTRANSFERASE K/L"/>
    <property type="match status" value="1"/>
</dbReference>
<proteinExistence type="predicted"/>